<dbReference type="GO" id="GO:0000976">
    <property type="term" value="F:transcription cis-regulatory region binding"/>
    <property type="evidence" value="ECO:0007669"/>
    <property type="project" value="TreeGrafter"/>
</dbReference>
<dbReference type="GO" id="GO:0005829">
    <property type="term" value="C:cytosol"/>
    <property type="evidence" value="ECO:0007669"/>
    <property type="project" value="TreeGrafter"/>
</dbReference>
<feature type="domain" description="Response regulatory" evidence="6">
    <location>
        <begin position="1"/>
        <end position="113"/>
    </location>
</feature>
<evidence type="ECO:0000313" key="8">
    <source>
        <dbReference type="EMBL" id="ROO86120.1"/>
    </source>
</evidence>
<dbReference type="SMART" id="SM00448">
    <property type="entry name" value="REC"/>
    <property type="match status" value="1"/>
</dbReference>
<gene>
    <name evidence="8" type="ORF">EDD29_3683</name>
</gene>
<dbReference type="PANTHER" id="PTHR48111">
    <property type="entry name" value="REGULATOR OF RPOS"/>
    <property type="match status" value="1"/>
</dbReference>
<evidence type="ECO:0000256" key="1">
    <source>
        <dbReference type="ARBA" id="ARBA00022553"/>
    </source>
</evidence>
<dbReference type="PANTHER" id="PTHR48111:SF40">
    <property type="entry name" value="PHOSPHATE REGULON TRANSCRIPTIONAL REGULATORY PROTEIN PHOB"/>
    <property type="match status" value="1"/>
</dbReference>
<dbReference type="InterPro" id="IPR001867">
    <property type="entry name" value="OmpR/PhoB-type_DNA-bd"/>
</dbReference>
<dbReference type="PROSITE" id="PS50110">
    <property type="entry name" value="RESPONSE_REGULATORY"/>
    <property type="match status" value="1"/>
</dbReference>
<feature type="domain" description="OmpR/PhoB-type" evidence="7">
    <location>
        <begin position="122"/>
        <end position="221"/>
    </location>
</feature>
<evidence type="ECO:0000313" key="9">
    <source>
        <dbReference type="Proteomes" id="UP000272400"/>
    </source>
</evidence>
<dbReference type="GO" id="GO:0000156">
    <property type="term" value="F:phosphorelay response regulator activity"/>
    <property type="evidence" value="ECO:0007669"/>
    <property type="project" value="TreeGrafter"/>
</dbReference>
<evidence type="ECO:0000256" key="4">
    <source>
        <dbReference type="PROSITE-ProRule" id="PRU00169"/>
    </source>
</evidence>
<protein>
    <submittedName>
        <fullName evidence="8">Winged helix family two component transcriptional regulator</fullName>
    </submittedName>
</protein>
<dbReference type="AlphaFoldDB" id="A0A3N1CXU7"/>
<evidence type="ECO:0000256" key="5">
    <source>
        <dbReference type="PROSITE-ProRule" id="PRU01091"/>
    </source>
</evidence>
<dbReference type="Gene3D" id="1.10.10.10">
    <property type="entry name" value="Winged helix-like DNA-binding domain superfamily/Winged helix DNA-binding domain"/>
    <property type="match status" value="1"/>
</dbReference>
<feature type="modified residue" description="4-aspartylphosphate" evidence="4">
    <location>
        <position position="48"/>
    </location>
</feature>
<reference evidence="8 9" key="1">
    <citation type="submission" date="2018-11" db="EMBL/GenBank/DDBJ databases">
        <title>Sequencing the genomes of 1000 actinobacteria strains.</title>
        <authorList>
            <person name="Klenk H.-P."/>
        </authorList>
    </citation>
    <scope>NUCLEOTIDE SEQUENCE [LARGE SCALE GENOMIC DNA]</scope>
    <source>
        <strain evidence="8 9">DSM 44254</strain>
    </source>
</reference>
<dbReference type="Proteomes" id="UP000272400">
    <property type="component" value="Unassembled WGS sequence"/>
</dbReference>
<keyword evidence="1 4" id="KW-0597">Phosphoprotein</keyword>
<dbReference type="CDD" id="cd00383">
    <property type="entry name" value="trans_reg_C"/>
    <property type="match status" value="1"/>
</dbReference>
<keyword evidence="3 5" id="KW-0238">DNA-binding</keyword>
<name>A0A3N1CXU7_9ACTN</name>
<proteinExistence type="predicted"/>
<keyword evidence="2" id="KW-0902">Two-component regulatory system</keyword>
<dbReference type="Gene3D" id="3.40.50.2300">
    <property type="match status" value="1"/>
</dbReference>
<evidence type="ECO:0000256" key="2">
    <source>
        <dbReference type="ARBA" id="ARBA00023012"/>
    </source>
</evidence>
<dbReference type="GO" id="GO:0006355">
    <property type="term" value="P:regulation of DNA-templated transcription"/>
    <property type="evidence" value="ECO:0007669"/>
    <property type="project" value="InterPro"/>
</dbReference>
<feature type="DNA-binding region" description="OmpR/PhoB-type" evidence="5">
    <location>
        <begin position="122"/>
        <end position="221"/>
    </location>
</feature>
<dbReference type="Pfam" id="PF00486">
    <property type="entry name" value="Trans_reg_C"/>
    <property type="match status" value="1"/>
</dbReference>
<dbReference type="InterPro" id="IPR001789">
    <property type="entry name" value="Sig_transdc_resp-reg_receiver"/>
</dbReference>
<dbReference type="PROSITE" id="PS51755">
    <property type="entry name" value="OMPR_PHOB"/>
    <property type="match status" value="1"/>
</dbReference>
<dbReference type="OrthoDB" id="5511894at2"/>
<dbReference type="InterPro" id="IPR036388">
    <property type="entry name" value="WH-like_DNA-bd_sf"/>
</dbReference>
<dbReference type="Pfam" id="PF00072">
    <property type="entry name" value="Response_reg"/>
    <property type="match status" value="1"/>
</dbReference>
<dbReference type="GO" id="GO:0032993">
    <property type="term" value="C:protein-DNA complex"/>
    <property type="evidence" value="ECO:0007669"/>
    <property type="project" value="TreeGrafter"/>
</dbReference>
<dbReference type="EMBL" id="RJKE01000001">
    <property type="protein sequence ID" value="ROO86120.1"/>
    <property type="molecule type" value="Genomic_DNA"/>
</dbReference>
<dbReference type="SUPFAM" id="SSF52172">
    <property type="entry name" value="CheY-like"/>
    <property type="match status" value="1"/>
</dbReference>
<organism evidence="8 9">
    <name type="scientific">Actinocorallia herbida</name>
    <dbReference type="NCBI Taxonomy" id="58109"/>
    <lineage>
        <taxon>Bacteria</taxon>
        <taxon>Bacillati</taxon>
        <taxon>Actinomycetota</taxon>
        <taxon>Actinomycetes</taxon>
        <taxon>Streptosporangiales</taxon>
        <taxon>Thermomonosporaceae</taxon>
        <taxon>Actinocorallia</taxon>
    </lineage>
</organism>
<dbReference type="SMART" id="SM00862">
    <property type="entry name" value="Trans_reg_C"/>
    <property type="match status" value="1"/>
</dbReference>
<evidence type="ECO:0000256" key="3">
    <source>
        <dbReference type="ARBA" id="ARBA00023125"/>
    </source>
</evidence>
<dbReference type="InterPro" id="IPR039420">
    <property type="entry name" value="WalR-like"/>
</dbReference>
<dbReference type="RefSeq" id="WP_123670549.1">
    <property type="nucleotide sequence ID" value="NZ_RJKE01000001.1"/>
</dbReference>
<evidence type="ECO:0000259" key="7">
    <source>
        <dbReference type="PROSITE" id="PS51755"/>
    </source>
</evidence>
<sequence length="223" mass="24261">MIVEDDPVIGEELLRSLGKQGFATALAPTGAEALDHVGEAAPDLVLLDLGLPDMDGVALCRMLRASLPHSVIVVLTARTREFEVVVALDAGADDYLTKPFRLAELGARVRAHLRRSAAASDERPLTLGRLRLDPAARRAFVGGAELDLRPKEFDLLAHLAAHAGTVVTREQLMDALWDAHWHTSTKTLDVHIATLRRKLTAQGEPPDRITTLRGTGYRYTPDA</sequence>
<keyword evidence="9" id="KW-1185">Reference proteome</keyword>
<dbReference type="InterPro" id="IPR011006">
    <property type="entry name" value="CheY-like_superfamily"/>
</dbReference>
<evidence type="ECO:0000259" key="6">
    <source>
        <dbReference type="PROSITE" id="PS50110"/>
    </source>
</evidence>
<accession>A0A3N1CXU7</accession>
<dbReference type="Gene3D" id="6.10.250.690">
    <property type="match status" value="1"/>
</dbReference>
<comment type="caution">
    <text evidence="8">The sequence shown here is derived from an EMBL/GenBank/DDBJ whole genome shotgun (WGS) entry which is preliminary data.</text>
</comment>